<reference evidence="2" key="1">
    <citation type="journal article" date="2019" name="Int. J. Syst. Evol. Microbiol.">
        <title>The Global Catalogue of Microorganisms (GCM) 10K type strain sequencing project: providing services to taxonomists for standard genome sequencing and annotation.</title>
        <authorList>
            <consortium name="The Broad Institute Genomics Platform"/>
            <consortium name="The Broad Institute Genome Sequencing Center for Infectious Disease"/>
            <person name="Wu L."/>
            <person name="Ma J."/>
        </authorList>
    </citation>
    <scope>NUCLEOTIDE SEQUENCE [LARGE SCALE GENOMIC DNA]</scope>
    <source>
        <strain evidence="2">KCTC 42087</strain>
    </source>
</reference>
<dbReference type="RefSeq" id="WP_378283132.1">
    <property type="nucleotide sequence ID" value="NZ_JBHSON010000022.1"/>
</dbReference>
<keyword evidence="2" id="KW-1185">Reference proteome</keyword>
<evidence type="ECO:0000313" key="1">
    <source>
        <dbReference type="EMBL" id="MFC5747514.1"/>
    </source>
</evidence>
<dbReference type="Proteomes" id="UP001596074">
    <property type="component" value="Unassembled WGS sequence"/>
</dbReference>
<dbReference type="EMBL" id="JBHSON010000022">
    <property type="protein sequence ID" value="MFC5747514.1"/>
    <property type="molecule type" value="Genomic_DNA"/>
</dbReference>
<name>A0ABW0ZW09_9ACTN</name>
<proteinExistence type="predicted"/>
<evidence type="ECO:0000313" key="2">
    <source>
        <dbReference type="Proteomes" id="UP001596074"/>
    </source>
</evidence>
<organism evidence="1 2">
    <name type="scientific">Actinomadura rugatobispora</name>
    <dbReference type="NCBI Taxonomy" id="1994"/>
    <lineage>
        <taxon>Bacteria</taxon>
        <taxon>Bacillati</taxon>
        <taxon>Actinomycetota</taxon>
        <taxon>Actinomycetes</taxon>
        <taxon>Streptosporangiales</taxon>
        <taxon>Thermomonosporaceae</taxon>
        <taxon>Actinomadura</taxon>
    </lineage>
</organism>
<comment type="caution">
    <text evidence="1">The sequence shown here is derived from an EMBL/GenBank/DDBJ whole genome shotgun (WGS) entry which is preliminary data.</text>
</comment>
<gene>
    <name evidence="1" type="ORF">ACFPZN_17930</name>
</gene>
<protein>
    <submittedName>
        <fullName evidence="1">Uncharacterized protein</fullName>
    </submittedName>
</protein>
<accession>A0ABW0ZW09</accession>
<sequence length="105" mass="11672">MSGPPPGLLGTWLHSHEEDTGTAAVYRPAGHPFRPSRKPRRGLEFRADGTVVELRPDPGDRLRPVATGRWEARPDGPHRLTFPAEGGRREVRVLSYGEDRLTLAK</sequence>